<evidence type="ECO:0000259" key="1">
    <source>
        <dbReference type="PROSITE" id="PS50878"/>
    </source>
</evidence>
<accession>A0A388LYX3</accession>
<dbReference type="AlphaFoldDB" id="A0A388LYX3"/>
<dbReference type="EMBL" id="BFEA01000618">
    <property type="protein sequence ID" value="GBG87524.1"/>
    <property type="molecule type" value="Genomic_DNA"/>
</dbReference>
<gene>
    <name evidence="2" type="ORF">CBR_g45582</name>
</gene>
<dbReference type="Gramene" id="GBG87524">
    <property type="protein sequence ID" value="GBG87524"/>
    <property type="gene ID" value="CBR_g45582"/>
</dbReference>
<dbReference type="PROSITE" id="PS50878">
    <property type="entry name" value="RT_POL"/>
    <property type="match status" value="1"/>
</dbReference>
<sequence>MGERTLRDSILSATEHLGQGTNVTIEVDTCLKGTSDKVTAWTEEEVKVWARAYDGLVMSPVDRNAGDTALICPILHRHGFGKTFTWNADYARVRSTEEDILAACKNDFSKAGLLQAGGWKPHGRLGKAYVIPKDKDLQLWRPITPACSDPAAVAQKRCARALYCLVTRLSRNQNFHLASVQGLVDDLEGVCEKWGKSGYTETVGRCYDIKEMFSSIPHTAVSEAVFDLLRLVENEGWKQVRVATRGKLCTLSKTNRTVPGYISVKLKMILALVQYDLEHAYMVCGEEIRKQEVGIPMGKITSPVLATITCAMAELKFLNSLGTDRSLVRGWRMVDDVSIVVGCTKDEASISKANRILDDYESCYDSKLRLVRKDEGAGYCPFIGGILYTTTEPMQLHFVQETKNTKGLRQGKGLMYQTMQDFDSFSDKRAKVVALSSTLKRLWAATTSKALSIGVIAFAMIESLLRGYPPEFSLRALAILAKVVGYIPKFSRQATGCDELRTLDQTRVFLDRDTSGNRQRKT</sequence>
<dbReference type="InterPro" id="IPR043502">
    <property type="entry name" value="DNA/RNA_pol_sf"/>
</dbReference>
<keyword evidence="3" id="KW-1185">Reference proteome</keyword>
<feature type="domain" description="Reverse transcriptase" evidence="1">
    <location>
        <begin position="112"/>
        <end position="387"/>
    </location>
</feature>
<evidence type="ECO:0000313" key="2">
    <source>
        <dbReference type="EMBL" id="GBG87524.1"/>
    </source>
</evidence>
<name>A0A388LYX3_CHABU</name>
<dbReference type="Proteomes" id="UP000265515">
    <property type="component" value="Unassembled WGS sequence"/>
</dbReference>
<dbReference type="OrthoDB" id="273123at2759"/>
<evidence type="ECO:0000313" key="3">
    <source>
        <dbReference type="Proteomes" id="UP000265515"/>
    </source>
</evidence>
<protein>
    <recommendedName>
        <fullName evidence="1">Reverse transcriptase domain-containing protein</fullName>
    </recommendedName>
</protein>
<comment type="caution">
    <text evidence="2">The sequence shown here is derived from an EMBL/GenBank/DDBJ whole genome shotgun (WGS) entry which is preliminary data.</text>
</comment>
<dbReference type="SUPFAM" id="SSF56672">
    <property type="entry name" value="DNA/RNA polymerases"/>
    <property type="match status" value="1"/>
</dbReference>
<organism evidence="2 3">
    <name type="scientific">Chara braunii</name>
    <name type="common">Braun's stonewort</name>
    <dbReference type="NCBI Taxonomy" id="69332"/>
    <lineage>
        <taxon>Eukaryota</taxon>
        <taxon>Viridiplantae</taxon>
        <taxon>Streptophyta</taxon>
        <taxon>Charophyceae</taxon>
        <taxon>Charales</taxon>
        <taxon>Characeae</taxon>
        <taxon>Chara</taxon>
    </lineage>
</organism>
<dbReference type="InterPro" id="IPR000477">
    <property type="entry name" value="RT_dom"/>
</dbReference>
<reference evidence="2 3" key="1">
    <citation type="journal article" date="2018" name="Cell">
        <title>The Chara Genome: Secondary Complexity and Implications for Plant Terrestrialization.</title>
        <authorList>
            <person name="Nishiyama T."/>
            <person name="Sakayama H."/>
            <person name="Vries J.D."/>
            <person name="Buschmann H."/>
            <person name="Saint-Marcoux D."/>
            <person name="Ullrich K.K."/>
            <person name="Haas F.B."/>
            <person name="Vanderstraeten L."/>
            <person name="Becker D."/>
            <person name="Lang D."/>
            <person name="Vosolsobe S."/>
            <person name="Rombauts S."/>
            <person name="Wilhelmsson P.K.I."/>
            <person name="Janitza P."/>
            <person name="Kern R."/>
            <person name="Heyl A."/>
            <person name="Rumpler F."/>
            <person name="Villalobos L.I.A.C."/>
            <person name="Clay J.M."/>
            <person name="Skokan R."/>
            <person name="Toyoda A."/>
            <person name="Suzuki Y."/>
            <person name="Kagoshima H."/>
            <person name="Schijlen E."/>
            <person name="Tajeshwar N."/>
            <person name="Catarino B."/>
            <person name="Hetherington A.J."/>
            <person name="Saltykova A."/>
            <person name="Bonnot C."/>
            <person name="Breuninger H."/>
            <person name="Symeonidi A."/>
            <person name="Radhakrishnan G.V."/>
            <person name="Van Nieuwerburgh F."/>
            <person name="Deforce D."/>
            <person name="Chang C."/>
            <person name="Karol K.G."/>
            <person name="Hedrich R."/>
            <person name="Ulvskov P."/>
            <person name="Glockner G."/>
            <person name="Delwiche C.F."/>
            <person name="Petrasek J."/>
            <person name="Van de Peer Y."/>
            <person name="Friml J."/>
            <person name="Beilby M."/>
            <person name="Dolan L."/>
            <person name="Kohara Y."/>
            <person name="Sugano S."/>
            <person name="Fujiyama A."/>
            <person name="Delaux P.-M."/>
            <person name="Quint M."/>
            <person name="TheiBen G."/>
            <person name="Hagemann M."/>
            <person name="Harholt J."/>
            <person name="Dunand C."/>
            <person name="Zachgo S."/>
            <person name="Langdale J."/>
            <person name="Maumus F."/>
            <person name="Straeten D.V.D."/>
            <person name="Gould S.B."/>
            <person name="Rensing S.A."/>
        </authorList>
    </citation>
    <scope>NUCLEOTIDE SEQUENCE [LARGE SCALE GENOMIC DNA]</scope>
    <source>
        <strain evidence="2 3">S276</strain>
    </source>
</reference>
<proteinExistence type="predicted"/>